<organism evidence="1 2">
    <name type="scientific">Parelaphostrongylus tenuis</name>
    <name type="common">Meningeal worm</name>
    <dbReference type="NCBI Taxonomy" id="148309"/>
    <lineage>
        <taxon>Eukaryota</taxon>
        <taxon>Metazoa</taxon>
        <taxon>Ecdysozoa</taxon>
        <taxon>Nematoda</taxon>
        <taxon>Chromadorea</taxon>
        <taxon>Rhabditida</taxon>
        <taxon>Rhabditina</taxon>
        <taxon>Rhabditomorpha</taxon>
        <taxon>Strongyloidea</taxon>
        <taxon>Metastrongylidae</taxon>
        <taxon>Parelaphostrongylus</taxon>
    </lineage>
</organism>
<evidence type="ECO:0000313" key="2">
    <source>
        <dbReference type="Proteomes" id="UP001196413"/>
    </source>
</evidence>
<name>A0AAD5R996_PARTN</name>
<dbReference type="EMBL" id="JAHQIW010006868">
    <property type="protein sequence ID" value="KAJ1370859.1"/>
    <property type="molecule type" value="Genomic_DNA"/>
</dbReference>
<dbReference type="AlphaFoldDB" id="A0AAD5R996"/>
<proteinExistence type="predicted"/>
<dbReference type="Proteomes" id="UP001196413">
    <property type="component" value="Unassembled WGS sequence"/>
</dbReference>
<gene>
    <name evidence="1" type="ORF">KIN20_032678</name>
</gene>
<reference evidence="1" key="1">
    <citation type="submission" date="2021-06" db="EMBL/GenBank/DDBJ databases">
        <title>Parelaphostrongylus tenuis whole genome reference sequence.</title>
        <authorList>
            <person name="Garwood T.J."/>
            <person name="Larsen P.A."/>
            <person name="Fountain-Jones N.M."/>
            <person name="Garbe J.R."/>
            <person name="Macchietto M.G."/>
            <person name="Kania S.A."/>
            <person name="Gerhold R.W."/>
            <person name="Richards J.E."/>
            <person name="Wolf T.M."/>
        </authorList>
    </citation>
    <scope>NUCLEOTIDE SEQUENCE</scope>
    <source>
        <strain evidence="1">MNPRO001-30</strain>
        <tissue evidence="1">Meninges</tissue>
    </source>
</reference>
<accession>A0AAD5R996</accession>
<comment type="caution">
    <text evidence="1">The sequence shown here is derived from an EMBL/GenBank/DDBJ whole genome shotgun (WGS) entry which is preliminary data.</text>
</comment>
<protein>
    <submittedName>
        <fullName evidence="1">Uncharacterized protein</fullName>
    </submittedName>
</protein>
<sequence length="122" mass="13895">MEISHWVICGNQPLRIDQLSMADFFKFSLLKTLSQGTKRDDNPMEPYQGYAVNVLPWSSTVSPKCSELTLQFEVLGQCVGFPSKRHFAITHFTEMASVSATGEHKCPLKLLIHCSTYERLWL</sequence>
<keyword evidence="2" id="KW-1185">Reference proteome</keyword>
<evidence type="ECO:0000313" key="1">
    <source>
        <dbReference type="EMBL" id="KAJ1370859.1"/>
    </source>
</evidence>